<reference evidence="1" key="1">
    <citation type="submission" date="2020-05" db="EMBL/GenBank/DDBJ databases">
        <title>Phylogenomic resolution of chytrid fungi.</title>
        <authorList>
            <person name="Stajich J.E."/>
            <person name="Amses K."/>
            <person name="Simmons R."/>
            <person name="Seto K."/>
            <person name="Myers J."/>
            <person name="Bonds A."/>
            <person name="Quandt C.A."/>
            <person name="Barry K."/>
            <person name="Liu P."/>
            <person name="Grigoriev I."/>
            <person name="Longcore J.E."/>
            <person name="James T.Y."/>
        </authorList>
    </citation>
    <scope>NUCLEOTIDE SEQUENCE</scope>
    <source>
        <strain evidence="1">PLAUS21</strain>
    </source>
</reference>
<organism evidence="1 2">
    <name type="scientific">Boothiomyces macroporosus</name>
    <dbReference type="NCBI Taxonomy" id="261099"/>
    <lineage>
        <taxon>Eukaryota</taxon>
        <taxon>Fungi</taxon>
        <taxon>Fungi incertae sedis</taxon>
        <taxon>Chytridiomycota</taxon>
        <taxon>Chytridiomycota incertae sedis</taxon>
        <taxon>Chytridiomycetes</taxon>
        <taxon>Rhizophydiales</taxon>
        <taxon>Terramycetaceae</taxon>
        <taxon>Boothiomyces</taxon>
    </lineage>
</organism>
<evidence type="ECO:0008006" key="3">
    <source>
        <dbReference type="Google" id="ProtNLM"/>
    </source>
</evidence>
<name>A0AAD5UNY1_9FUNG</name>
<dbReference type="AlphaFoldDB" id="A0AAD5UNY1"/>
<dbReference type="PANTHER" id="PTHR12459:SF15">
    <property type="entry name" value="TRANSMEMBRANE PROTEIN 135"/>
    <property type="match status" value="1"/>
</dbReference>
<dbReference type="Proteomes" id="UP001210925">
    <property type="component" value="Unassembled WGS sequence"/>
</dbReference>
<evidence type="ECO:0000313" key="1">
    <source>
        <dbReference type="EMBL" id="KAJ3259977.1"/>
    </source>
</evidence>
<accession>A0AAD5UNY1</accession>
<comment type="caution">
    <text evidence="1">The sequence shown here is derived from an EMBL/GenBank/DDBJ whole genome shotgun (WGS) entry which is preliminary data.</text>
</comment>
<keyword evidence="2" id="KW-1185">Reference proteome</keyword>
<protein>
    <recommendedName>
        <fullName evidence="3">Transmembrane protein 135 N-terminal domain-containing protein</fullName>
    </recommendedName>
</protein>
<evidence type="ECO:0000313" key="2">
    <source>
        <dbReference type="Proteomes" id="UP001210925"/>
    </source>
</evidence>
<gene>
    <name evidence="1" type="ORF">HK103_001487</name>
</gene>
<proteinExistence type="predicted"/>
<dbReference type="PANTHER" id="PTHR12459">
    <property type="entry name" value="TRANSMEMBRANE PROTEIN 135-RELATED"/>
    <property type="match status" value="1"/>
</dbReference>
<dbReference type="InterPro" id="IPR026749">
    <property type="entry name" value="Tmem135"/>
</dbReference>
<dbReference type="EMBL" id="JADGKB010000014">
    <property type="protein sequence ID" value="KAJ3259977.1"/>
    <property type="molecule type" value="Genomic_DNA"/>
</dbReference>
<sequence length="294" mass="33306">MKEKGKEEIQPVQLPKWKSLNQIFTHSATSSARVFIVSFLIRGGVKFLLLLLKSLVDAIKEAFGGEATRFGSMIGLFSFIWKLVSNSLAFIEGKHTKRQGAIAGFLAGFAILCESKENRVGYTQQFFMRSMQAGKNALKQRQFPTVPHGDTLLFSLACAQILYSYAFRPQTLPREYYSFMLKTARVPKQSLLTQAAHIRKREAIGEYAVGDTFTKAMEELGATKGNMQRLQDYISRFNGEMPGIPCLIYHPKEDSCVKCSTTKWYQVFMQMTPVYLSLNIVPVLVLKTKHFLQK</sequence>